<dbReference type="InterPro" id="IPR050824">
    <property type="entry name" value="Thiol_disulfide_DsbA"/>
</dbReference>
<proteinExistence type="predicted"/>
<dbReference type="Gene3D" id="3.40.30.10">
    <property type="entry name" value="Glutaredoxin"/>
    <property type="match status" value="1"/>
</dbReference>
<name>A0ABX2WEG4_9ENTR</name>
<evidence type="ECO:0000313" key="2">
    <source>
        <dbReference type="EMBL" id="OAT33517.1"/>
    </source>
</evidence>
<evidence type="ECO:0000259" key="1">
    <source>
        <dbReference type="Pfam" id="PF01323"/>
    </source>
</evidence>
<organism evidence="2 3">
    <name type="scientific">Buttiauxella ferragutiae ATCC 51602</name>
    <dbReference type="NCBI Taxonomy" id="1354252"/>
    <lineage>
        <taxon>Bacteria</taxon>
        <taxon>Pseudomonadati</taxon>
        <taxon>Pseudomonadota</taxon>
        <taxon>Gammaproteobacteria</taxon>
        <taxon>Enterobacterales</taxon>
        <taxon>Enterobacteriaceae</taxon>
        <taxon>Buttiauxella</taxon>
    </lineage>
</organism>
<protein>
    <submittedName>
        <fullName evidence="2">Periplasmic thiol:disulfide interchange protein</fullName>
    </submittedName>
</protein>
<evidence type="ECO:0000313" key="3">
    <source>
        <dbReference type="Proteomes" id="UP000078407"/>
    </source>
</evidence>
<dbReference type="Proteomes" id="UP000078407">
    <property type="component" value="Unassembled WGS sequence"/>
</dbReference>
<gene>
    <name evidence="2" type="ORF">M976_00265</name>
</gene>
<accession>A0ABX2WEG4</accession>
<feature type="domain" description="DSBA-like thioredoxin" evidence="1">
    <location>
        <begin position="4"/>
        <end position="81"/>
    </location>
</feature>
<dbReference type="InterPro" id="IPR001853">
    <property type="entry name" value="DSBA-like_thioredoxin_dom"/>
</dbReference>
<keyword evidence="3" id="KW-1185">Reference proteome</keyword>
<dbReference type="Pfam" id="PF01323">
    <property type="entry name" value="DSBA"/>
    <property type="match status" value="1"/>
</dbReference>
<comment type="caution">
    <text evidence="2">The sequence shown here is derived from an EMBL/GenBank/DDBJ whole genome shotgun (WGS) entry which is preliminary data.</text>
</comment>
<dbReference type="InterPro" id="IPR036249">
    <property type="entry name" value="Thioredoxin-like_sf"/>
</dbReference>
<reference evidence="2 3" key="1">
    <citation type="submission" date="2016-04" db="EMBL/GenBank/DDBJ databases">
        <title>ATOL: Assembling a taxonomically balanced genome-scale reconstruction of the evolutionary history of the Enterobacteriaceae.</title>
        <authorList>
            <person name="Plunkett G.III."/>
            <person name="Neeno-Eckwall E.C."/>
            <person name="Glasner J.D."/>
            <person name="Perna N.T."/>
        </authorList>
    </citation>
    <scope>NUCLEOTIDE SEQUENCE [LARGE SCALE GENOMIC DNA]</scope>
    <source>
        <strain evidence="2 3">ATCC 51602</strain>
    </source>
</reference>
<dbReference type="EMBL" id="LXEQ01000001">
    <property type="protein sequence ID" value="OAT33517.1"/>
    <property type="molecule type" value="Genomic_DNA"/>
</dbReference>
<dbReference type="SUPFAM" id="SSF52833">
    <property type="entry name" value="Thioredoxin-like"/>
    <property type="match status" value="1"/>
</dbReference>
<sequence>MVMGKTEEIEKPLFYAMHNKKLTSVADIQNAFAQIGIDTAMYENARHSVMVKEAIARQNSAMDTYSVRGTPTFYVNGKYQINNAGITASTPEDYVNGFAQTVKVLLEK</sequence>
<dbReference type="PANTHER" id="PTHR35891:SF2">
    <property type="entry name" value="THIOL:DISULFIDE INTERCHANGE PROTEIN DSBA"/>
    <property type="match status" value="1"/>
</dbReference>
<dbReference type="PANTHER" id="PTHR35891">
    <property type="entry name" value="THIOL:DISULFIDE INTERCHANGE PROTEIN DSBA"/>
    <property type="match status" value="1"/>
</dbReference>